<gene>
    <name evidence="1" type="ORF">CBG25195</name>
    <name evidence="1" type="ORF">CBG_25195</name>
</gene>
<dbReference type="GeneID" id="68916692"/>
<dbReference type="RefSeq" id="XP_045099595.1">
    <property type="nucleotide sequence ID" value="XM_045242608.1"/>
</dbReference>
<name>B6IJF4_CAEBR</name>
<dbReference type="CTD" id="68916692"/>
<reference evidence="1 2" key="1">
    <citation type="journal article" date="2003" name="PLoS Biol.">
        <title>The genome sequence of Caenorhabditis briggsae: a platform for comparative genomics.</title>
        <authorList>
            <person name="Stein L.D."/>
            <person name="Bao Z."/>
            <person name="Blasiar D."/>
            <person name="Blumenthal T."/>
            <person name="Brent M.R."/>
            <person name="Chen N."/>
            <person name="Chinwalla A."/>
            <person name="Clarke L."/>
            <person name="Clee C."/>
            <person name="Coghlan A."/>
            <person name="Coulson A."/>
            <person name="D'Eustachio P."/>
            <person name="Fitch D.H."/>
            <person name="Fulton L.A."/>
            <person name="Fulton R.E."/>
            <person name="Griffiths-Jones S."/>
            <person name="Harris T.W."/>
            <person name="Hillier L.W."/>
            <person name="Kamath R."/>
            <person name="Kuwabara P.E."/>
            <person name="Mardis E.R."/>
            <person name="Marra M.A."/>
            <person name="Miner T.L."/>
            <person name="Minx P."/>
            <person name="Mullikin J.C."/>
            <person name="Plumb R.W."/>
            <person name="Rogers J."/>
            <person name="Schein J.E."/>
            <person name="Sohrmann M."/>
            <person name="Spieth J."/>
            <person name="Stajich J.E."/>
            <person name="Wei C."/>
            <person name="Willey D."/>
            <person name="Wilson R.K."/>
            <person name="Durbin R."/>
            <person name="Waterston R.H."/>
        </authorList>
    </citation>
    <scope>NUCLEOTIDE SEQUENCE [LARGE SCALE GENOMIC DNA]</scope>
    <source>
        <strain evidence="1 2">AF16</strain>
    </source>
</reference>
<dbReference type="Proteomes" id="UP000008549">
    <property type="component" value="Unassembled WGS sequence"/>
</dbReference>
<organism evidence="1 2">
    <name type="scientific">Caenorhabditis briggsae</name>
    <dbReference type="NCBI Taxonomy" id="6238"/>
    <lineage>
        <taxon>Eukaryota</taxon>
        <taxon>Metazoa</taxon>
        <taxon>Ecdysozoa</taxon>
        <taxon>Nematoda</taxon>
        <taxon>Chromadorea</taxon>
        <taxon>Rhabditida</taxon>
        <taxon>Rhabditina</taxon>
        <taxon>Rhabditomorpha</taxon>
        <taxon>Rhabditoidea</taxon>
        <taxon>Rhabditidae</taxon>
        <taxon>Peloderinae</taxon>
        <taxon>Caenorhabditis</taxon>
    </lineage>
</organism>
<dbReference type="AlphaFoldDB" id="B6IJF4"/>
<protein>
    <submittedName>
        <fullName evidence="1">Protein CBG25195</fullName>
    </submittedName>
</protein>
<evidence type="ECO:0000313" key="2">
    <source>
        <dbReference type="Proteomes" id="UP000008549"/>
    </source>
</evidence>
<accession>B6IJF4</accession>
<dbReference type="HOGENOM" id="CLU_2851759_0_0_1"/>
<dbReference type="InParanoid" id="B6IJF4"/>
<keyword evidence="2" id="KW-1185">Reference proteome</keyword>
<sequence>MLNDENYAFYRNGVQRLMSLCVQQSPSPLCMQSGSGFLFARVAQSVAAPHLQHSPRQVQLFEEHI</sequence>
<dbReference type="KEGG" id="cbr:CBG_25195"/>
<evidence type="ECO:0000313" key="1">
    <source>
        <dbReference type="EMBL" id="CAS00034.1"/>
    </source>
</evidence>
<dbReference type="EMBL" id="HE600904">
    <property type="protein sequence ID" value="CAS00034.1"/>
    <property type="molecule type" value="Genomic_DNA"/>
</dbReference>
<reference evidence="1 2" key="2">
    <citation type="journal article" date="2011" name="PLoS Genet.">
        <title>Caenorhabditis briggsae recombinant inbred line genotypes reveal inter-strain incompatibility and the evolution of recombination.</title>
        <authorList>
            <person name="Ross J.A."/>
            <person name="Koboldt D.C."/>
            <person name="Staisch J.E."/>
            <person name="Chamberlin H.M."/>
            <person name="Gupta B.P."/>
            <person name="Miller R.D."/>
            <person name="Baird S.E."/>
            <person name="Haag E.S."/>
        </authorList>
    </citation>
    <scope>NUCLEOTIDE SEQUENCE [LARGE SCALE GENOMIC DNA]</scope>
    <source>
        <strain evidence="1 2">AF16</strain>
    </source>
</reference>
<proteinExistence type="predicted"/>